<evidence type="ECO:0000313" key="3">
    <source>
        <dbReference type="Proteomes" id="UP001501638"/>
    </source>
</evidence>
<dbReference type="Proteomes" id="UP001501638">
    <property type="component" value="Unassembled WGS sequence"/>
</dbReference>
<sequence>MQPGGIGPPLVQGREQRLPGDGVQGKGGSGVEVGHTCTLARVPAPCPEGPDNRGDNHGAGDSTPTEGRAARWAPSPRDPK</sequence>
<evidence type="ECO:0000313" key="2">
    <source>
        <dbReference type="EMBL" id="GAA2443573.1"/>
    </source>
</evidence>
<feature type="region of interest" description="Disordered" evidence="1">
    <location>
        <begin position="1"/>
        <end position="80"/>
    </location>
</feature>
<reference evidence="3" key="1">
    <citation type="journal article" date="2019" name="Int. J. Syst. Evol. Microbiol.">
        <title>The Global Catalogue of Microorganisms (GCM) 10K type strain sequencing project: providing services to taxonomists for standard genome sequencing and annotation.</title>
        <authorList>
            <consortium name="The Broad Institute Genomics Platform"/>
            <consortium name="The Broad Institute Genome Sequencing Center for Infectious Disease"/>
            <person name="Wu L."/>
            <person name="Ma J."/>
        </authorList>
    </citation>
    <scope>NUCLEOTIDE SEQUENCE [LARGE SCALE GENOMIC DNA]</scope>
    <source>
        <strain evidence="3">JCM 6305</strain>
    </source>
</reference>
<evidence type="ECO:0000256" key="1">
    <source>
        <dbReference type="SAM" id="MobiDB-lite"/>
    </source>
</evidence>
<keyword evidence="3" id="KW-1185">Reference proteome</keyword>
<comment type="caution">
    <text evidence="2">The sequence shown here is derived from an EMBL/GenBank/DDBJ whole genome shotgun (WGS) entry which is preliminary data.</text>
</comment>
<accession>A0ABP5X2U8</accession>
<gene>
    <name evidence="2" type="ORF">GCM10010405_28890</name>
</gene>
<organism evidence="2 3">
    <name type="scientific">Streptomyces macrosporus</name>
    <dbReference type="NCBI Taxonomy" id="44032"/>
    <lineage>
        <taxon>Bacteria</taxon>
        <taxon>Bacillati</taxon>
        <taxon>Actinomycetota</taxon>
        <taxon>Actinomycetes</taxon>
        <taxon>Kitasatosporales</taxon>
        <taxon>Streptomycetaceae</taxon>
        <taxon>Streptomyces</taxon>
    </lineage>
</organism>
<dbReference type="EMBL" id="BAAASZ010000020">
    <property type="protein sequence ID" value="GAA2443573.1"/>
    <property type="molecule type" value="Genomic_DNA"/>
</dbReference>
<name>A0ABP5X2U8_9ACTN</name>
<proteinExistence type="predicted"/>
<feature type="compositionally biased region" description="Gly residues" evidence="1">
    <location>
        <begin position="22"/>
        <end position="31"/>
    </location>
</feature>
<protein>
    <submittedName>
        <fullName evidence="2">Uncharacterized protein</fullName>
    </submittedName>
</protein>